<evidence type="ECO:0000313" key="2">
    <source>
        <dbReference type="Proteomes" id="UP000003019"/>
    </source>
</evidence>
<organism evidence="1 2">
    <name type="scientific">Neisseria shayeganii 871</name>
    <dbReference type="NCBI Taxonomy" id="1032488"/>
    <lineage>
        <taxon>Bacteria</taxon>
        <taxon>Pseudomonadati</taxon>
        <taxon>Pseudomonadota</taxon>
        <taxon>Betaproteobacteria</taxon>
        <taxon>Neisseriales</taxon>
        <taxon>Neisseriaceae</taxon>
        <taxon>Neisseria</taxon>
    </lineage>
</organism>
<protein>
    <submittedName>
        <fullName evidence="1">Uncharacterized protein</fullName>
    </submittedName>
</protein>
<sequence length="51" mass="5950">MRTLEIRVEQTEQTKLSKRVNTSERQQNINANAAMRRSWPLAKVSAFYLAL</sequence>
<dbReference type="EMBL" id="AGAY01000075">
    <property type="protein sequence ID" value="EGY51523.1"/>
    <property type="molecule type" value="Genomic_DNA"/>
</dbReference>
<reference evidence="1 2" key="1">
    <citation type="submission" date="2011-05" db="EMBL/GenBank/DDBJ databases">
        <authorList>
            <person name="Muzny D."/>
            <person name="Qin X."/>
            <person name="Deng J."/>
            <person name="Jiang H."/>
            <person name="Liu Y."/>
            <person name="Qu J."/>
            <person name="Song X.-Z."/>
            <person name="Zhang L."/>
            <person name="Thornton R."/>
            <person name="Coyle M."/>
            <person name="Francisco L."/>
            <person name="Jackson L."/>
            <person name="Javaid M."/>
            <person name="Korchina V."/>
            <person name="Kovar C."/>
            <person name="Mata R."/>
            <person name="Mathew T."/>
            <person name="Ngo R."/>
            <person name="Nguyen L."/>
            <person name="Nguyen N."/>
            <person name="Okwuonu G."/>
            <person name="Ongeri F."/>
            <person name="Pham C."/>
            <person name="Simmons D."/>
            <person name="Wilczek-Boney K."/>
            <person name="Hale W."/>
            <person name="Jakkamsetti A."/>
            <person name="Pham P."/>
            <person name="Ruth R."/>
            <person name="San Lucas F."/>
            <person name="Warren J."/>
            <person name="Zhang J."/>
            <person name="Zhao Z."/>
            <person name="Zhou C."/>
            <person name="Zhu D."/>
            <person name="Lee S."/>
            <person name="Bess C."/>
            <person name="Blankenburg K."/>
            <person name="Forbes L."/>
            <person name="Fu Q."/>
            <person name="Gubbala S."/>
            <person name="Hirani K."/>
            <person name="Jayaseelan J.C."/>
            <person name="Lara F."/>
            <person name="Munidasa M."/>
            <person name="Palculict T."/>
            <person name="Patil S."/>
            <person name="Pu L.-L."/>
            <person name="Saada N."/>
            <person name="Tang L."/>
            <person name="Weissenberger G."/>
            <person name="Zhu Y."/>
            <person name="Hemphill L."/>
            <person name="Shang Y."/>
            <person name="Youmans B."/>
            <person name="Ayvaz T."/>
            <person name="Ross M."/>
            <person name="Santibanez J."/>
            <person name="Aqrawi P."/>
            <person name="Gross S."/>
            <person name="Joshi V."/>
            <person name="Fowler G."/>
            <person name="Nazareth L."/>
            <person name="Reid J."/>
            <person name="Worley K."/>
            <person name="Petrosino J."/>
            <person name="Highlander S."/>
            <person name="Gibbs R."/>
        </authorList>
    </citation>
    <scope>NUCLEOTIDE SEQUENCE [LARGE SCALE GENOMIC DNA]</scope>
    <source>
        <strain evidence="1 2">871</strain>
    </source>
</reference>
<dbReference type="STRING" id="1032488.HMPREF9371_2249"/>
<dbReference type="Proteomes" id="UP000003019">
    <property type="component" value="Unassembled WGS sequence"/>
</dbReference>
<dbReference type="AlphaFoldDB" id="G4CKV8"/>
<gene>
    <name evidence="1" type="ORF">HMPREF9371_2249</name>
</gene>
<accession>G4CKV8</accession>
<keyword evidence="2" id="KW-1185">Reference proteome</keyword>
<name>G4CKV8_9NEIS</name>
<evidence type="ECO:0000313" key="1">
    <source>
        <dbReference type="EMBL" id="EGY51523.1"/>
    </source>
</evidence>
<dbReference type="HOGENOM" id="CLU_3101309_0_0_4"/>
<proteinExistence type="predicted"/>
<comment type="caution">
    <text evidence="1">The sequence shown here is derived from an EMBL/GenBank/DDBJ whole genome shotgun (WGS) entry which is preliminary data.</text>
</comment>